<feature type="compositionally biased region" description="Basic and acidic residues" evidence="1">
    <location>
        <begin position="577"/>
        <end position="609"/>
    </location>
</feature>
<feature type="compositionally biased region" description="Low complexity" evidence="1">
    <location>
        <begin position="633"/>
        <end position="643"/>
    </location>
</feature>
<comment type="caution">
    <text evidence="2">The sequence shown here is derived from an EMBL/GenBank/DDBJ whole genome shotgun (WGS) entry which is preliminary data.</text>
</comment>
<accession>A0A2R6NJ79</accession>
<feature type="compositionally biased region" description="Basic and acidic residues" evidence="1">
    <location>
        <begin position="1086"/>
        <end position="1104"/>
    </location>
</feature>
<proteinExistence type="predicted"/>
<feature type="compositionally biased region" description="Basic residues" evidence="1">
    <location>
        <begin position="620"/>
        <end position="632"/>
    </location>
</feature>
<evidence type="ECO:0000313" key="3">
    <source>
        <dbReference type="Proteomes" id="UP000186601"/>
    </source>
</evidence>
<feature type="compositionally biased region" description="Polar residues" evidence="1">
    <location>
        <begin position="1"/>
        <end position="13"/>
    </location>
</feature>
<name>A0A2R6NJ79_9APHY</name>
<feature type="compositionally biased region" description="Basic and acidic residues" evidence="1">
    <location>
        <begin position="381"/>
        <end position="434"/>
    </location>
</feature>
<feature type="region of interest" description="Disordered" evidence="1">
    <location>
        <begin position="1078"/>
        <end position="1105"/>
    </location>
</feature>
<dbReference type="OrthoDB" id="3596986at2759"/>
<keyword evidence="3" id="KW-1185">Reference proteome</keyword>
<feature type="compositionally biased region" description="Basic and acidic residues" evidence="1">
    <location>
        <begin position="305"/>
        <end position="314"/>
    </location>
</feature>
<feature type="compositionally biased region" description="Polar residues" evidence="1">
    <location>
        <begin position="331"/>
        <end position="351"/>
    </location>
</feature>
<feature type="region of interest" description="Disordered" evidence="1">
    <location>
        <begin position="1235"/>
        <end position="1263"/>
    </location>
</feature>
<feature type="compositionally biased region" description="Basic and acidic residues" evidence="1">
    <location>
        <begin position="532"/>
        <end position="567"/>
    </location>
</feature>
<feature type="compositionally biased region" description="Basic and acidic residues" evidence="1">
    <location>
        <begin position="1241"/>
        <end position="1250"/>
    </location>
</feature>
<dbReference type="STRING" id="98765.A0A2R6NJ79"/>
<evidence type="ECO:0000313" key="2">
    <source>
        <dbReference type="EMBL" id="PSR72445.1"/>
    </source>
</evidence>
<feature type="region of interest" description="Disordered" evidence="1">
    <location>
        <begin position="994"/>
        <end position="1021"/>
    </location>
</feature>
<feature type="compositionally biased region" description="Basic and acidic residues" evidence="1">
    <location>
        <begin position="442"/>
        <end position="466"/>
    </location>
</feature>
<feature type="compositionally biased region" description="Basic and acidic residues" evidence="1">
    <location>
        <begin position="474"/>
        <end position="518"/>
    </location>
</feature>
<feature type="compositionally biased region" description="Low complexity" evidence="1">
    <location>
        <begin position="36"/>
        <end position="55"/>
    </location>
</feature>
<feature type="region of interest" description="Disordered" evidence="1">
    <location>
        <begin position="1323"/>
        <end position="1349"/>
    </location>
</feature>
<feature type="region of interest" description="Disordered" evidence="1">
    <location>
        <begin position="1"/>
        <end position="662"/>
    </location>
</feature>
<reference evidence="2 3" key="1">
    <citation type="submission" date="2018-02" db="EMBL/GenBank/DDBJ databases">
        <title>Genome sequence of the basidiomycete white-rot fungus Phlebia centrifuga.</title>
        <authorList>
            <person name="Granchi Z."/>
            <person name="Peng M."/>
            <person name="de Vries R.P."/>
            <person name="Hilden K."/>
            <person name="Makela M.R."/>
            <person name="Grigoriev I."/>
            <person name="Riley R."/>
        </authorList>
    </citation>
    <scope>NUCLEOTIDE SEQUENCE [LARGE SCALE GENOMIC DNA]</scope>
    <source>
        <strain evidence="2 3">FBCC195</strain>
    </source>
</reference>
<evidence type="ECO:0000256" key="1">
    <source>
        <dbReference type="SAM" id="MobiDB-lite"/>
    </source>
</evidence>
<gene>
    <name evidence="2" type="ORF">PHLCEN_2v11659</name>
</gene>
<dbReference type="EMBL" id="MLYV02001176">
    <property type="protein sequence ID" value="PSR72445.1"/>
    <property type="molecule type" value="Genomic_DNA"/>
</dbReference>
<feature type="compositionally biased region" description="Polar residues" evidence="1">
    <location>
        <begin position="1190"/>
        <end position="1202"/>
    </location>
</feature>
<protein>
    <submittedName>
        <fullName evidence="2">Uncharacterized protein</fullName>
    </submittedName>
</protein>
<feature type="compositionally biased region" description="Polar residues" evidence="1">
    <location>
        <begin position="362"/>
        <end position="378"/>
    </location>
</feature>
<sequence>MNVSDLLSESPSLRRQPNREQQGQPQPQERSRERQAPPQSQQQHQQSLAQQQHGPQHPPPQQHQQQQGSYHTHGSSRHNTRPPSPHGYSHEYGHGQPHRLPPPSAIIGIPDAYDLKHRRPEHESLPHPHELGMRGHHGPSSPRGPPGPPQSQQYITDHRPARLQASASNHPHPHHHAAAHGHSNAPSPMYLPPPASRSALTTQPRHVAGSPTAPMPPPPGHGSIPLYPTPVGPGMGPPHDPRGPPNYNEPSVMYSGHPHAPPGASVMGALPPHSQPRHHRHPSSGGGGYNSQNGSPAMGSLQRPGHFEEREFGGHSHSTGGNGPVGRQGPQIPQHSQSSGAIGSGMTSSALAHSPGGPPGGSMNTVRSGQPMMPSSSAGGMHRDSIQVELRERERRNAERRDRDLQRDRERGHREHEREEERMRERERPREHDMSGLVIIPEGERENGGREWVRKMQVEKSREDVWPRFAPPSSREDQRERDPREYSRDRERRYREEELRSRDTREPVRDVERVEQHGRQLPIGGRTGPLTRELREKDIGRERDGDRDGRRDRNREPRKVSREEHGWLPEPRANEVWLREQQERERDRELRERMQRDWDRDPQRGEMEAMRPSGQQPQTPHHHHHLHHHHNHSAPSSVAASSSQGYPLTSKPLKTHRPPEPMDMALGPHSMVPPGGMPPPSYGPVMSERIPGSHKMQPKMSNGLGPSQAIQNQLPPQRNMSLHPHAHAIGNSPSGYPPRRTPPLPFANLMTQNASSFMQPHSPRPPIGPTLPPLNLGIFVFPHTPFPFLDFPSPPPDVGQGSNVPPVTEKDVREIRATIFLPSGFIPTQKPKRPRLWGGAPIPSFSPLFASPQLVNHLQSGMSYGFRRPHPLEIHGTRRVYTDDSDLFLCALHAGWVTWSKLRHAKDNGKDLRVEVRLTREARYVGGFGAAHKGDSDDERSAGEDDDGRTLLSFGWGNSHDGSGIEILRAEFVKKDATHSSGLRNRNQRLSEYAQRRSELNCGPLTSSPSPRKRRRYSSPVRITEQDSVITLEARRLDEKLCAERTLVFGNRPGWFSTGFMYDPDTVKSILFDESDHSRPRKRQRLLAEDTAHTDADDPSHTGEADSASILIETLAESFLISRQTTPTMTDDEKENAATSSSLLYTIALVARSEFAQSAQKTPKKLQSIAVPPEAFAGQRDTEPAVPTSAFPSTEQSEGTSNNAVKLTTIEEPAAVTDEPKSTLIGTKDEVKAPVTNGDTAKVDTAEGKTKSAGLTSGSRATTPNAEAAATGAPLINGNNAAIVPKPSDVGAETQDPLIGQAVLSPLGKTPVESTETPMDIEKEKNEDVVKPVSKLLPPEDPNSNQEEQVPDVQILQRNLGEDDLIFDTDGISILGNEVENGMRRGWKIKARSWRWAEPLLKETV</sequence>
<feature type="compositionally biased region" description="Low complexity" evidence="1">
    <location>
        <begin position="19"/>
        <end position="28"/>
    </location>
</feature>
<feature type="compositionally biased region" description="Pro residues" evidence="1">
    <location>
        <begin position="227"/>
        <end position="238"/>
    </location>
</feature>
<organism evidence="2 3">
    <name type="scientific">Hermanssonia centrifuga</name>
    <dbReference type="NCBI Taxonomy" id="98765"/>
    <lineage>
        <taxon>Eukaryota</taxon>
        <taxon>Fungi</taxon>
        <taxon>Dikarya</taxon>
        <taxon>Basidiomycota</taxon>
        <taxon>Agaricomycotina</taxon>
        <taxon>Agaricomycetes</taxon>
        <taxon>Polyporales</taxon>
        <taxon>Meruliaceae</taxon>
        <taxon>Hermanssonia</taxon>
    </lineage>
</organism>
<feature type="compositionally biased region" description="Basic and acidic residues" evidence="1">
    <location>
        <begin position="120"/>
        <end position="133"/>
    </location>
</feature>
<dbReference type="Proteomes" id="UP000186601">
    <property type="component" value="Unassembled WGS sequence"/>
</dbReference>
<feature type="compositionally biased region" description="Polar residues" evidence="1">
    <location>
        <begin position="1253"/>
        <end position="1263"/>
    </location>
</feature>
<feature type="region of interest" description="Disordered" evidence="1">
    <location>
        <begin position="1176"/>
        <end position="1202"/>
    </location>
</feature>